<proteinExistence type="predicted"/>
<reference evidence="1" key="1">
    <citation type="submission" date="2020-06" db="EMBL/GenBank/DDBJ databases">
        <authorList>
            <consortium name="Plant Systems Biology data submission"/>
        </authorList>
    </citation>
    <scope>NUCLEOTIDE SEQUENCE</scope>
    <source>
        <strain evidence="1">D6</strain>
    </source>
</reference>
<evidence type="ECO:0008006" key="3">
    <source>
        <dbReference type="Google" id="ProtNLM"/>
    </source>
</evidence>
<dbReference type="InterPro" id="IPR012334">
    <property type="entry name" value="Pectin_lyas_fold"/>
</dbReference>
<comment type="caution">
    <text evidence="1">The sequence shown here is derived from an EMBL/GenBank/DDBJ whole genome shotgun (WGS) entry which is preliminary data.</text>
</comment>
<dbReference type="EMBL" id="CAICTM010000030">
    <property type="protein sequence ID" value="CAB9498027.1"/>
    <property type="molecule type" value="Genomic_DNA"/>
</dbReference>
<sequence>MRSLALEFAKKLQPWRKPDDPIFLEIHDALQLSTLCDQVKPPTGTSHEKAMNDSKEQEEMLMISCSSSASSSASSTRNDALCIFVVPNATTNGDGSLEHPVGCLHEALDISRLARKNATKYGLKDRVTKIVLREGIHELNHKPLRLSGETFDNHLQILVYPGEEAWISGGITLPQSLKWDRWDQSDKVWVTNLSEIMQNVSNLPSVPSVFTTDTRLIRARYPNGNPELDQWGYATPDKDRVSIPSDEALEWHKPPKGEVPTFDYIPNLKNDSLMDGYNMYASGHGGVCADQWGPEADSYWCSNYSQGGWAEVDREAAMTGQLQLPVGLTWNTTTEHGQHLSRLNQAKGGIVFAWHSQSWAMHMFQISSSSNSNASEEGTINQFQFEKGGGKQGGRNWCRCDQCTYAGRWCGQHQDPPDNTDTRLIGGSWIVENVLLELDQPGEFWYNATSHELYVYPNTTEGDNSWTNNLHFATLPNILELHNVSNVEIIGVNFRDSAATFMSDWSAPSGGDWSLHRGGTIFLENTVDVVIRNCTFRRLDSNAVFLSRRNRNVLIQKNVFEWLAENAIATWGETEKHDATKGDQPWNTMIYDNVMRELGIYEKQSSGVGQAKAALTDIRNNIMFNLPRAAINFNDMTGGGDKVFRNLLFNTCRESGDHGPINSWDRQPYLTKLRDGQTPSFDPLPREIFGNYIIANYGADQGVDNDDGSSWFHVRNNVFFDAAGVKMDYGGHDSVYENNLVMASGRKRCIGIGSFKAGHGDIIQNNRCAVRLDSISSTEQLTRVSELGEDSLDNVGGLGRCKESNARISNNTYYTPEGDAMFYCNDIGDEEQSLVVLQTYGIENSSISQKHPPLKLLVQWAQEMLLGRNEDVKESQTSI</sequence>
<organism evidence="1 2">
    <name type="scientific">Seminavis robusta</name>
    <dbReference type="NCBI Taxonomy" id="568900"/>
    <lineage>
        <taxon>Eukaryota</taxon>
        <taxon>Sar</taxon>
        <taxon>Stramenopiles</taxon>
        <taxon>Ochrophyta</taxon>
        <taxon>Bacillariophyta</taxon>
        <taxon>Bacillariophyceae</taxon>
        <taxon>Bacillariophycidae</taxon>
        <taxon>Naviculales</taxon>
        <taxon>Naviculaceae</taxon>
        <taxon>Seminavis</taxon>
    </lineage>
</organism>
<gene>
    <name evidence="1" type="ORF">SEMRO_30_G019690.1</name>
</gene>
<dbReference type="PANTHER" id="PTHR36453:SF1">
    <property type="entry name" value="RIGHT HANDED BETA HELIX DOMAIN-CONTAINING PROTEIN"/>
    <property type="match status" value="1"/>
</dbReference>
<dbReference type="OrthoDB" id="5949092at2759"/>
<evidence type="ECO:0000313" key="2">
    <source>
        <dbReference type="Proteomes" id="UP001153069"/>
    </source>
</evidence>
<evidence type="ECO:0000313" key="1">
    <source>
        <dbReference type="EMBL" id="CAB9498027.1"/>
    </source>
</evidence>
<keyword evidence="2" id="KW-1185">Reference proteome</keyword>
<protein>
    <recommendedName>
        <fullName evidence="3">Right handed beta helix domain-containing protein</fullName>
    </recommendedName>
</protein>
<dbReference type="Proteomes" id="UP001153069">
    <property type="component" value="Unassembled WGS sequence"/>
</dbReference>
<dbReference type="InterPro" id="IPR011050">
    <property type="entry name" value="Pectin_lyase_fold/virulence"/>
</dbReference>
<dbReference type="Gene3D" id="2.160.20.10">
    <property type="entry name" value="Single-stranded right-handed beta-helix, Pectin lyase-like"/>
    <property type="match status" value="1"/>
</dbReference>
<accession>A0A9N8H335</accession>
<dbReference type="AlphaFoldDB" id="A0A9N8H335"/>
<dbReference type="PANTHER" id="PTHR36453">
    <property type="entry name" value="SECRETED PROTEIN-RELATED"/>
    <property type="match status" value="1"/>
</dbReference>
<name>A0A9N8H335_9STRA</name>
<dbReference type="SUPFAM" id="SSF51126">
    <property type="entry name" value="Pectin lyase-like"/>
    <property type="match status" value="2"/>
</dbReference>